<protein>
    <submittedName>
        <fullName evidence="2">Uncharacterized protein</fullName>
    </submittedName>
</protein>
<keyword evidence="1" id="KW-0812">Transmembrane</keyword>
<sequence>MMDTPRNLRPDLLNYQIYIRFRSDDRVRWWMSSPSPRPRPRPRLRLRLRVGLRLRLRWCAVGGFMWCGIVLMVSVCRLIGVDV</sequence>
<name>A0A317UZM2_9EURO</name>
<proteinExistence type="predicted"/>
<comment type="caution">
    <text evidence="2">The sequence shown here is derived from an EMBL/GenBank/DDBJ whole genome shotgun (WGS) entry which is preliminary data.</text>
</comment>
<reference evidence="2 3" key="1">
    <citation type="submission" date="2016-12" db="EMBL/GenBank/DDBJ databases">
        <title>The genomes of Aspergillus section Nigri reveals drivers in fungal speciation.</title>
        <authorList>
            <consortium name="DOE Joint Genome Institute"/>
            <person name="Vesth T.C."/>
            <person name="Nybo J."/>
            <person name="Theobald S."/>
            <person name="Brandl J."/>
            <person name="Frisvad J.C."/>
            <person name="Nielsen K.F."/>
            <person name="Lyhne E.K."/>
            <person name="Kogle M.E."/>
            <person name="Kuo A."/>
            <person name="Riley R."/>
            <person name="Clum A."/>
            <person name="Nolan M."/>
            <person name="Lipzen A."/>
            <person name="Salamov A."/>
            <person name="Henrissat B."/>
            <person name="Wiebenga A."/>
            <person name="De Vries R.P."/>
            <person name="Grigoriev I.V."/>
            <person name="Mortensen U.H."/>
            <person name="Andersen M.R."/>
            <person name="Baker S.E."/>
        </authorList>
    </citation>
    <scope>NUCLEOTIDE SEQUENCE [LARGE SCALE GENOMIC DNA]</scope>
    <source>
        <strain evidence="2 3">CBS 115572</strain>
    </source>
</reference>
<dbReference type="GeneID" id="37115081"/>
<keyword evidence="3" id="KW-1185">Reference proteome</keyword>
<evidence type="ECO:0000313" key="3">
    <source>
        <dbReference type="Proteomes" id="UP000246702"/>
    </source>
</evidence>
<dbReference type="Proteomes" id="UP000246702">
    <property type="component" value="Unassembled WGS sequence"/>
</dbReference>
<evidence type="ECO:0000313" key="2">
    <source>
        <dbReference type="EMBL" id="PWY67136.1"/>
    </source>
</evidence>
<dbReference type="AlphaFoldDB" id="A0A317UZM2"/>
<keyword evidence="1" id="KW-0472">Membrane</keyword>
<feature type="transmembrane region" description="Helical" evidence="1">
    <location>
        <begin position="56"/>
        <end position="80"/>
    </location>
</feature>
<dbReference type="RefSeq" id="XP_025461858.1">
    <property type="nucleotide sequence ID" value="XM_025612938.1"/>
</dbReference>
<organism evidence="2 3">
    <name type="scientific">Aspergillus sclerotioniger CBS 115572</name>
    <dbReference type="NCBI Taxonomy" id="1450535"/>
    <lineage>
        <taxon>Eukaryota</taxon>
        <taxon>Fungi</taxon>
        <taxon>Dikarya</taxon>
        <taxon>Ascomycota</taxon>
        <taxon>Pezizomycotina</taxon>
        <taxon>Eurotiomycetes</taxon>
        <taxon>Eurotiomycetidae</taxon>
        <taxon>Eurotiales</taxon>
        <taxon>Aspergillaceae</taxon>
        <taxon>Aspergillus</taxon>
        <taxon>Aspergillus subgen. Circumdati</taxon>
    </lineage>
</organism>
<keyword evidence="1" id="KW-1133">Transmembrane helix</keyword>
<evidence type="ECO:0000256" key="1">
    <source>
        <dbReference type="SAM" id="Phobius"/>
    </source>
</evidence>
<accession>A0A317UZM2</accession>
<dbReference type="EMBL" id="MSFK01000049">
    <property type="protein sequence ID" value="PWY67136.1"/>
    <property type="molecule type" value="Genomic_DNA"/>
</dbReference>
<gene>
    <name evidence="2" type="ORF">BO94DRAFT_540546</name>
</gene>